<sequence length="368" mass="40971">MDVEGPVLFEFVLVLKGDPRGIQRLPDSFAVYVAGDDRPGTMHLREASSGFYRWIVDVIYDARGKMYLHIGWEKFARHHSLEAGFILLFSYFGDRDMSVKVFDETRCRRDYTATTATAPTRRTTDEECCFFATNTCIEVSVWLDVLAGFVQGVDFLVRRLPLRSSHRISAAAQISTSRSRSAIHHRTSRRSRSRNRNRSRSRSGFRSGSRPRSRNRSLSAVQTSSSRGQVHISFAFIVGGGPAEVLLLHHRRSLLRQQSFSEALAPPPVSPVVHGGGSPTVHCAAAFVFLIPSVGVHRLPGRRLRNPASREPVRVRGNQVFGERSGATTGITTSSSDDEFLHTDNFFPDLATSSATSTWATTTLLRSM</sequence>
<dbReference type="InterPro" id="IPR003340">
    <property type="entry name" value="B3_DNA-bd"/>
</dbReference>
<evidence type="ECO:0000256" key="4">
    <source>
        <dbReference type="ARBA" id="ARBA00023163"/>
    </source>
</evidence>
<protein>
    <recommendedName>
        <fullName evidence="7">TF-B3 domain-containing protein</fullName>
    </recommendedName>
</protein>
<comment type="subcellular location">
    <subcellularLocation>
        <location evidence="1">Nucleus</location>
    </subcellularLocation>
</comment>
<dbReference type="SMART" id="SM01019">
    <property type="entry name" value="B3"/>
    <property type="match status" value="1"/>
</dbReference>
<feature type="compositionally biased region" description="Basic residues" evidence="6">
    <location>
        <begin position="181"/>
        <end position="215"/>
    </location>
</feature>
<dbReference type="CDD" id="cd10017">
    <property type="entry name" value="B3_DNA"/>
    <property type="match status" value="1"/>
</dbReference>
<dbReference type="SUPFAM" id="SSF101936">
    <property type="entry name" value="DNA-binding pseudobarrel domain"/>
    <property type="match status" value="1"/>
</dbReference>
<evidence type="ECO:0000256" key="6">
    <source>
        <dbReference type="SAM" id="MobiDB-lite"/>
    </source>
</evidence>
<dbReference type="InterPro" id="IPR050655">
    <property type="entry name" value="Plant_B3_domain"/>
</dbReference>
<keyword evidence="4" id="KW-0804">Transcription</keyword>
<evidence type="ECO:0000259" key="7">
    <source>
        <dbReference type="PROSITE" id="PS50863"/>
    </source>
</evidence>
<evidence type="ECO:0000256" key="3">
    <source>
        <dbReference type="ARBA" id="ARBA00023125"/>
    </source>
</evidence>
<name>A0AAD8T9H6_LOLMU</name>
<gene>
    <name evidence="8" type="ORF">QYE76_039337</name>
</gene>
<evidence type="ECO:0000256" key="5">
    <source>
        <dbReference type="ARBA" id="ARBA00023242"/>
    </source>
</evidence>
<dbReference type="PANTHER" id="PTHR31920">
    <property type="entry name" value="B3 DOMAIN-CONTAINING"/>
    <property type="match status" value="1"/>
</dbReference>
<dbReference type="GO" id="GO:0003677">
    <property type="term" value="F:DNA binding"/>
    <property type="evidence" value="ECO:0007669"/>
    <property type="project" value="UniProtKB-KW"/>
</dbReference>
<feature type="domain" description="TF-B3" evidence="7">
    <location>
        <begin position="8"/>
        <end position="105"/>
    </location>
</feature>
<dbReference type="InterPro" id="IPR015300">
    <property type="entry name" value="DNA-bd_pseudobarrel_sf"/>
</dbReference>
<keyword evidence="5" id="KW-0539">Nucleus</keyword>
<evidence type="ECO:0000313" key="9">
    <source>
        <dbReference type="Proteomes" id="UP001231189"/>
    </source>
</evidence>
<dbReference type="PANTHER" id="PTHR31920:SF111">
    <property type="entry name" value="B3 DOMAIN-CONTAINING PROTEIN OS03G0621600-RELATED"/>
    <property type="match status" value="1"/>
</dbReference>
<reference evidence="8" key="1">
    <citation type="submission" date="2023-07" db="EMBL/GenBank/DDBJ databases">
        <title>A chromosome-level genome assembly of Lolium multiflorum.</title>
        <authorList>
            <person name="Chen Y."/>
            <person name="Copetti D."/>
            <person name="Kolliker R."/>
            <person name="Studer B."/>
        </authorList>
    </citation>
    <scope>NUCLEOTIDE SEQUENCE</scope>
    <source>
        <strain evidence="8">02402/16</strain>
        <tissue evidence="8">Leaf</tissue>
    </source>
</reference>
<dbReference type="GO" id="GO:0005634">
    <property type="term" value="C:nucleus"/>
    <property type="evidence" value="ECO:0007669"/>
    <property type="project" value="UniProtKB-SubCell"/>
</dbReference>
<dbReference type="Gene3D" id="2.40.330.10">
    <property type="entry name" value="DNA-binding pseudobarrel domain"/>
    <property type="match status" value="1"/>
</dbReference>
<dbReference type="Pfam" id="PF02362">
    <property type="entry name" value="B3"/>
    <property type="match status" value="1"/>
</dbReference>
<evidence type="ECO:0000256" key="2">
    <source>
        <dbReference type="ARBA" id="ARBA00023015"/>
    </source>
</evidence>
<proteinExistence type="predicted"/>
<evidence type="ECO:0000256" key="1">
    <source>
        <dbReference type="ARBA" id="ARBA00004123"/>
    </source>
</evidence>
<feature type="region of interest" description="Disordered" evidence="6">
    <location>
        <begin position="173"/>
        <end position="224"/>
    </location>
</feature>
<dbReference type="PROSITE" id="PS50863">
    <property type="entry name" value="B3"/>
    <property type="match status" value="1"/>
</dbReference>
<keyword evidence="2" id="KW-0805">Transcription regulation</keyword>
<comment type="caution">
    <text evidence="8">The sequence shown here is derived from an EMBL/GenBank/DDBJ whole genome shotgun (WGS) entry which is preliminary data.</text>
</comment>
<organism evidence="8 9">
    <name type="scientific">Lolium multiflorum</name>
    <name type="common">Italian ryegrass</name>
    <name type="synonym">Lolium perenne subsp. multiflorum</name>
    <dbReference type="NCBI Taxonomy" id="4521"/>
    <lineage>
        <taxon>Eukaryota</taxon>
        <taxon>Viridiplantae</taxon>
        <taxon>Streptophyta</taxon>
        <taxon>Embryophyta</taxon>
        <taxon>Tracheophyta</taxon>
        <taxon>Spermatophyta</taxon>
        <taxon>Magnoliopsida</taxon>
        <taxon>Liliopsida</taxon>
        <taxon>Poales</taxon>
        <taxon>Poaceae</taxon>
        <taxon>BOP clade</taxon>
        <taxon>Pooideae</taxon>
        <taxon>Poodae</taxon>
        <taxon>Poeae</taxon>
        <taxon>Poeae Chloroplast Group 2 (Poeae type)</taxon>
        <taxon>Loliodinae</taxon>
        <taxon>Loliinae</taxon>
        <taxon>Lolium</taxon>
    </lineage>
</organism>
<dbReference type="EMBL" id="JAUUTY010000002">
    <property type="protein sequence ID" value="KAK1678489.1"/>
    <property type="molecule type" value="Genomic_DNA"/>
</dbReference>
<dbReference type="Proteomes" id="UP001231189">
    <property type="component" value="Unassembled WGS sequence"/>
</dbReference>
<evidence type="ECO:0000313" key="8">
    <source>
        <dbReference type="EMBL" id="KAK1678489.1"/>
    </source>
</evidence>
<keyword evidence="9" id="KW-1185">Reference proteome</keyword>
<dbReference type="AlphaFoldDB" id="A0AAD8T9H6"/>
<accession>A0AAD8T9H6</accession>
<keyword evidence="3" id="KW-0238">DNA-binding</keyword>